<feature type="region of interest" description="Disordered" evidence="1">
    <location>
        <begin position="145"/>
        <end position="175"/>
    </location>
</feature>
<gene>
    <name evidence="2" type="ORF">AB1Y20_021204</name>
</gene>
<proteinExistence type="predicted"/>
<feature type="compositionally biased region" description="Low complexity" evidence="1">
    <location>
        <begin position="22"/>
        <end position="31"/>
    </location>
</feature>
<feature type="region of interest" description="Disordered" evidence="1">
    <location>
        <begin position="196"/>
        <end position="283"/>
    </location>
</feature>
<feature type="compositionally biased region" description="Basic and acidic residues" evidence="1">
    <location>
        <begin position="269"/>
        <end position="283"/>
    </location>
</feature>
<evidence type="ECO:0000256" key="1">
    <source>
        <dbReference type="SAM" id="MobiDB-lite"/>
    </source>
</evidence>
<feature type="region of interest" description="Disordered" evidence="1">
    <location>
        <begin position="1"/>
        <end position="59"/>
    </location>
</feature>
<feature type="compositionally biased region" description="Polar residues" evidence="1">
    <location>
        <begin position="213"/>
        <end position="234"/>
    </location>
</feature>
<accession>A0AB34JKV4</accession>
<evidence type="ECO:0000313" key="2">
    <source>
        <dbReference type="EMBL" id="KAL1521545.1"/>
    </source>
</evidence>
<sequence>MPSGAAREAPILPDGALPSVPSRPQRSQRAAPAPPRPLTVAAIVPTDGSLPYMPGRPPRPPRRMLLPPHDGALPHCAIQMASYLSYDADRLSKPSGRSLPQTPCGEECRAPAFLFVSSKEGMRIAAARSQARTATAWLVQPPARDPPCAEDVSLHTLSPQQPRLATPRRDGVGDEVHEGSAAELAFLGVSRRISTDAEPGGHFSPPRVCRRISSGTPPQGQPSARRQTCESSATPGVGAAGHSAATVRTSRCSSATSRHVDSPSGEGLHGAETKPESRCHDRYDKRLEVDRGGKRSSVVEYIDVAERVRLVAKPVRARGAGGEIIKTHEEMLEDKVKSLDSWIKDYVKSFDPKLEEAYESAPLDKYADRQLREQIAAAEEKLSELADTFLKLSASEGDASEDDAAILERIFAAAFTVSNFPGKSAVSRDKLLHDVEVECQRLLQSYANRLSIDYKVAYEEARKESLLEDVRCAKQELAAREKAVEHANSSCSIDASLESESVSEAPWEEPIASSAIVDARRGTVPSNRTGVVVIGDDVQPR</sequence>
<comment type="caution">
    <text evidence="2">The sequence shown here is derived from an EMBL/GenBank/DDBJ whole genome shotgun (WGS) entry which is preliminary data.</text>
</comment>
<name>A0AB34JKV4_PRYPA</name>
<dbReference type="Proteomes" id="UP001515480">
    <property type="component" value="Unassembled WGS sequence"/>
</dbReference>
<dbReference type="AlphaFoldDB" id="A0AB34JKV4"/>
<keyword evidence="3" id="KW-1185">Reference proteome</keyword>
<feature type="compositionally biased region" description="Polar residues" evidence="1">
    <location>
        <begin position="246"/>
        <end position="257"/>
    </location>
</feature>
<organism evidence="2 3">
    <name type="scientific">Prymnesium parvum</name>
    <name type="common">Toxic golden alga</name>
    <dbReference type="NCBI Taxonomy" id="97485"/>
    <lineage>
        <taxon>Eukaryota</taxon>
        <taxon>Haptista</taxon>
        <taxon>Haptophyta</taxon>
        <taxon>Prymnesiophyceae</taxon>
        <taxon>Prymnesiales</taxon>
        <taxon>Prymnesiaceae</taxon>
        <taxon>Prymnesium</taxon>
    </lineage>
</organism>
<reference evidence="2 3" key="1">
    <citation type="journal article" date="2024" name="Science">
        <title>Giant polyketide synthase enzymes in the biosynthesis of giant marine polyether toxins.</title>
        <authorList>
            <person name="Fallon T.R."/>
            <person name="Shende V.V."/>
            <person name="Wierzbicki I.H."/>
            <person name="Pendleton A.L."/>
            <person name="Watervoot N.F."/>
            <person name="Auber R.P."/>
            <person name="Gonzalez D.J."/>
            <person name="Wisecaver J.H."/>
            <person name="Moore B.S."/>
        </authorList>
    </citation>
    <scope>NUCLEOTIDE SEQUENCE [LARGE SCALE GENOMIC DNA]</scope>
    <source>
        <strain evidence="2 3">12B1</strain>
    </source>
</reference>
<evidence type="ECO:0000313" key="3">
    <source>
        <dbReference type="Proteomes" id="UP001515480"/>
    </source>
</evidence>
<dbReference type="EMBL" id="JBGBPQ010000007">
    <property type="protein sequence ID" value="KAL1521545.1"/>
    <property type="molecule type" value="Genomic_DNA"/>
</dbReference>
<protein>
    <submittedName>
        <fullName evidence="2">Uncharacterized protein</fullName>
    </submittedName>
</protein>